<keyword evidence="2" id="KW-1185">Reference proteome</keyword>
<name>A0ABM7YW68_NOSCO</name>
<dbReference type="RefSeq" id="WP_323374557.1">
    <property type="nucleotide sequence ID" value="NZ_AP025732.1"/>
</dbReference>
<dbReference type="EMBL" id="AP025732">
    <property type="protein sequence ID" value="BDI14867.1"/>
    <property type="molecule type" value="Genomic_DNA"/>
</dbReference>
<gene>
    <name evidence="1" type="ORF">ANSO36C_06690</name>
</gene>
<reference evidence="1" key="1">
    <citation type="submission" date="2022-04" db="EMBL/GenBank/DDBJ databases">
        <title>Complete genome sequence of a cyanobacterium, Nostoc sp. SO-36, isolated in Antarctica.</title>
        <authorList>
            <person name="Kanesaki Y."/>
            <person name="Effendi D."/>
            <person name="Sakamoto T."/>
            <person name="Ohtani S."/>
            <person name="Awai K."/>
        </authorList>
    </citation>
    <scope>NUCLEOTIDE SEQUENCE</scope>
    <source>
        <strain evidence="1">SO-36</strain>
    </source>
</reference>
<protein>
    <submittedName>
        <fullName evidence="1">Uncharacterized protein</fullName>
    </submittedName>
</protein>
<accession>A0ABM7YW68</accession>
<sequence length="49" mass="5596">MAVKSFVDTKPDALKIVLDEVKKVSEWAKNNSTELLAFNVCFYRSELAF</sequence>
<organism evidence="1 2">
    <name type="scientific">Nostoc cf. commune SO-36</name>
    <dbReference type="NCBI Taxonomy" id="449208"/>
    <lineage>
        <taxon>Bacteria</taxon>
        <taxon>Bacillati</taxon>
        <taxon>Cyanobacteriota</taxon>
        <taxon>Cyanophyceae</taxon>
        <taxon>Nostocales</taxon>
        <taxon>Nostocaceae</taxon>
        <taxon>Nostoc</taxon>
    </lineage>
</organism>
<proteinExistence type="predicted"/>
<dbReference type="Proteomes" id="UP001055453">
    <property type="component" value="Chromosome"/>
</dbReference>
<evidence type="ECO:0000313" key="1">
    <source>
        <dbReference type="EMBL" id="BDI14867.1"/>
    </source>
</evidence>
<evidence type="ECO:0000313" key="2">
    <source>
        <dbReference type="Proteomes" id="UP001055453"/>
    </source>
</evidence>